<evidence type="ECO:0000256" key="8">
    <source>
        <dbReference type="ARBA" id="ARBA00022723"/>
    </source>
</evidence>
<dbReference type="EMBL" id="ML734568">
    <property type="protein sequence ID" value="KAB8249928.1"/>
    <property type="molecule type" value="Genomic_DNA"/>
</dbReference>
<dbReference type="Proteomes" id="UP000325434">
    <property type="component" value="Unassembled WGS sequence"/>
</dbReference>
<dbReference type="Gene3D" id="1.10.441.10">
    <property type="entry name" value="Phosphomannose Isomerase, domain 2"/>
    <property type="match status" value="1"/>
</dbReference>
<comment type="function">
    <text evidence="3">Involved in the synthesis of the GDP-mannose and dolichol-phosphate-mannose required for a number of critical mannosyl transfer reactions.</text>
</comment>
<dbReference type="PRINTS" id="PR00714">
    <property type="entry name" value="MAN6PISMRASE"/>
</dbReference>
<feature type="compositionally biased region" description="Polar residues" evidence="13">
    <location>
        <begin position="270"/>
        <end position="283"/>
    </location>
</feature>
<evidence type="ECO:0000256" key="1">
    <source>
        <dbReference type="ARBA" id="ARBA00000757"/>
    </source>
</evidence>
<feature type="compositionally biased region" description="Polar residues" evidence="13">
    <location>
        <begin position="31"/>
        <end position="46"/>
    </location>
</feature>
<evidence type="ECO:0000256" key="4">
    <source>
        <dbReference type="ARBA" id="ARBA00004666"/>
    </source>
</evidence>
<evidence type="ECO:0000313" key="15">
    <source>
        <dbReference type="EMBL" id="KAB8249928.1"/>
    </source>
</evidence>
<gene>
    <name evidence="15" type="ORF">BDV35DRAFT_377777</name>
</gene>
<evidence type="ECO:0000259" key="14">
    <source>
        <dbReference type="Pfam" id="PF20511"/>
    </source>
</evidence>
<evidence type="ECO:0000256" key="6">
    <source>
        <dbReference type="ARBA" id="ARBA00011956"/>
    </source>
</evidence>
<name>A0A5N6H6N5_ASPFL</name>
<dbReference type="AlphaFoldDB" id="A0A5N6H6N5"/>
<evidence type="ECO:0000256" key="5">
    <source>
        <dbReference type="ARBA" id="ARBA00010772"/>
    </source>
</evidence>
<evidence type="ECO:0000256" key="3">
    <source>
        <dbReference type="ARBA" id="ARBA00002564"/>
    </source>
</evidence>
<accession>A0A5N6H6N5</accession>
<feature type="domain" description="Phosphomannose isomerase type I catalytic" evidence="14">
    <location>
        <begin position="263"/>
        <end position="399"/>
    </location>
</feature>
<feature type="compositionally biased region" description="Polar residues" evidence="13">
    <location>
        <begin position="172"/>
        <end position="186"/>
    </location>
</feature>
<comment type="cofactor">
    <cofactor evidence="2">
        <name>Zn(2+)</name>
        <dbReference type="ChEBI" id="CHEBI:29105"/>
    </cofactor>
</comment>
<dbReference type="VEuPathDB" id="FungiDB:F9C07_4860"/>
<keyword evidence="8" id="KW-0479">Metal-binding</keyword>
<dbReference type="PANTHER" id="PTHR10309:SF4">
    <property type="entry name" value="MANNOSE-6-PHOSPHATE ISOMERASE"/>
    <property type="match status" value="1"/>
</dbReference>
<dbReference type="InterPro" id="IPR016305">
    <property type="entry name" value="Mannose-6-P_Isomerase"/>
</dbReference>
<dbReference type="InterPro" id="IPR011051">
    <property type="entry name" value="RmlC_Cupin_sf"/>
</dbReference>
<evidence type="ECO:0000256" key="2">
    <source>
        <dbReference type="ARBA" id="ARBA00001947"/>
    </source>
</evidence>
<evidence type="ECO:0000256" key="9">
    <source>
        <dbReference type="ARBA" id="ARBA00022833"/>
    </source>
</evidence>
<reference evidence="15" key="1">
    <citation type="submission" date="2019-04" db="EMBL/GenBank/DDBJ databases">
        <title>Friends and foes A comparative genomics study of 23 Aspergillus species from section Flavi.</title>
        <authorList>
            <consortium name="DOE Joint Genome Institute"/>
            <person name="Kjaerbolling I."/>
            <person name="Vesth T."/>
            <person name="Frisvad J.C."/>
            <person name="Nybo J.L."/>
            <person name="Theobald S."/>
            <person name="Kildgaard S."/>
            <person name="Isbrandt T."/>
            <person name="Kuo A."/>
            <person name="Sato A."/>
            <person name="Lyhne E.K."/>
            <person name="Kogle M.E."/>
            <person name="Wiebenga A."/>
            <person name="Kun R.S."/>
            <person name="Lubbers R.J."/>
            <person name="Makela M.R."/>
            <person name="Barry K."/>
            <person name="Chovatia M."/>
            <person name="Clum A."/>
            <person name="Daum C."/>
            <person name="Haridas S."/>
            <person name="He G."/>
            <person name="LaButti K."/>
            <person name="Lipzen A."/>
            <person name="Mondo S."/>
            <person name="Riley R."/>
            <person name="Salamov A."/>
            <person name="Simmons B.A."/>
            <person name="Magnuson J.K."/>
            <person name="Henrissat B."/>
            <person name="Mortensen U.H."/>
            <person name="Larsen T.O."/>
            <person name="Devries R.P."/>
            <person name="Grigoriev I.V."/>
            <person name="Machida M."/>
            <person name="Baker S.E."/>
            <person name="Andersen M.R."/>
        </authorList>
    </citation>
    <scope>NUCLEOTIDE SEQUENCE [LARGE SCALE GENOMIC DNA]</scope>
    <source>
        <strain evidence="15">CBS 121.62</strain>
    </source>
</reference>
<evidence type="ECO:0000256" key="13">
    <source>
        <dbReference type="SAM" id="MobiDB-lite"/>
    </source>
</evidence>
<evidence type="ECO:0000256" key="7">
    <source>
        <dbReference type="ARBA" id="ARBA00018236"/>
    </source>
</evidence>
<comment type="pathway">
    <text evidence="4">Nucleotide-sugar biosynthesis; GDP-alpha-D-mannose biosynthesis; alpha-D-mannose 1-phosphate from D-fructose 6-phosphate: step 1/2.</text>
</comment>
<comment type="catalytic activity">
    <reaction evidence="1">
        <text>D-mannose 6-phosphate = D-fructose 6-phosphate</text>
        <dbReference type="Rhea" id="RHEA:12356"/>
        <dbReference type="ChEBI" id="CHEBI:58735"/>
        <dbReference type="ChEBI" id="CHEBI:61527"/>
        <dbReference type="EC" id="5.3.1.8"/>
    </reaction>
</comment>
<keyword evidence="10" id="KW-0413">Isomerase</keyword>
<dbReference type="VEuPathDB" id="FungiDB:AFLA_007060"/>
<dbReference type="Gene3D" id="2.60.120.10">
    <property type="entry name" value="Jelly Rolls"/>
    <property type="match status" value="2"/>
</dbReference>
<feature type="region of interest" description="Disordered" evidence="13">
    <location>
        <begin position="165"/>
        <end position="208"/>
    </location>
</feature>
<evidence type="ECO:0000256" key="12">
    <source>
        <dbReference type="ARBA" id="ARBA00030762"/>
    </source>
</evidence>
<organism evidence="15">
    <name type="scientific">Aspergillus flavus</name>
    <dbReference type="NCBI Taxonomy" id="5059"/>
    <lineage>
        <taxon>Eukaryota</taxon>
        <taxon>Fungi</taxon>
        <taxon>Dikarya</taxon>
        <taxon>Ascomycota</taxon>
        <taxon>Pezizomycotina</taxon>
        <taxon>Eurotiomycetes</taxon>
        <taxon>Eurotiomycetidae</taxon>
        <taxon>Eurotiales</taxon>
        <taxon>Aspergillaceae</taxon>
        <taxon>Aspergillus</taxon>
        <taxon>Aspergillus subgen. Circumdati</taxon>
    </lineage>
</organism>
<dbReference type="GO" id="GO:0005829">
    <property type="term" value="C:cytosol"/>
    <property type="evidence" value="ECO:0007669"/>
    <property type="project" value="TreeGrafter"/>
</dbReference>
<dbReference type="Pfam" id="PF20511">
    <property type="entry name" value="PMI_typeI_cat"/>
    <property type="match status" value="1"/>
</dbReference>
<dbReference type="InterPro" id="IPR001250">
    <property type="entry name" value="Man6P_Isoase-1"/>
</dbReference>
<dbReference type="GO" id="GO:0008270">
    <property type="term" value="F:zinc ion binding"/>
    <property type="evidence" value="ECO:0007669"/>
    <property type="project" value="InterPro"/>
</dbReference>
<dbReference type="GO" id="GO:0009298">
    <property type="term" value="P:GDP-mannose biosynthetic process"/>
    <property type="evidence" value="ECO:0007669"/>
    <property type="project" value="UniProtKB-UniPathway"/>
</dbReference>
<dbReference type="GO" id="GO:0004476">
    <property type="term" value="F:mannose-6-phosphate isomerase activity"/>
    <property type="evidence" value="ECO:0007669"/>
    <property type="project" value="UniProtKB-EC"/>
</dbReference>
<dbReference type="SUPFAM" id="SSF51182">
    <property type="entry name" value="RmlC-like cupins"/>
    <property type="match status" value="1"/>
</dbReference>
<evidence type="ECO:0000256" key="10">
    <source>
        <dbReference type="ARBA" id="ARBA00023235"/>
    </source>
</evidence>
<comment type="similarity">
    <text evidence="5">Belongs to the mannose-6-phosphate isomerase type 1 family.</text>
</comment>
<sequence length="655" mass="73729">MASIVQRPLNRLRKSDSYKPLHERFGDVSISAPTEGSWNQLQNPRQSSHRGYGNNLARGNSTRSSREHYDTASAPENTTAPARQNSFSMSTLNPRRLSMRLAPRSRHSTEDPDEKEHLHHPDRRTEFAYKPIHQDYSTEVAEKAASRVHDSPRFRYIPADARAAAVSPGSHRYSTNSQHNTQSNYAGTEERENRPRRHHRDSHYEDKYNHYVEPHERSHRPSRTGYRTSGEYSEWAMAAQMNATSSVEKKRIRAAKRMTMTMNDPWGKQGKNSLAGQLWSKTPKNGDVKDDQTYSEMWMGTYPTVPSRILSTGELLSDYLKKNPQLVGKSALDKYGPEIPFLPKILSFSKALPLQVHPDKSLAEQLHKENPDQFNDPNHKPEIAVALSNFELFAGFKPLSEIEAIMKLKPIEQLVPSNQPFDDDLLRELCKTLLTLPPIVVSEIIQSLKDLPEGQFGKHRYIPGMLDRLSKQYTEFDNGNLVAALLMNYMTLGPGEAVCVPADSMHAYLCGDIVECMARSDNVINTGFCPRAERDNVDLFLRALTFKPHGVDEALLPRRKSDKGANGKSDEYAPPFSEFNVLATSLGAGEHETHKAISGPSLLFVTKGSGRLELSEGKSVKTFDLQEGYVYFVGQGVSLDLSTDRGIAVYRPYAE</sequence>
<keyword evidence="9" id="KW-0862">Zinc</keyword>
<evidence type="ECO:0000256" key="11">
    <source>
        <dbReference type="ARBA" id="ARBA00029741"/>
    </source>
</evidence>
<proteinExistence type="inferred from homology"/>
<dbReference type="NCBIfam" id="TIGR00218">
    <property type="entry name" value="manA"/>
    <property type="match status" value="1"/>
</dbReference>
<dbReference type="InterPro" id="IPR046457">
    <property type="entry name" value="PMI_typeI_cat"/>
</dbReference>
<dbReference type="EC" id="5.3.1.8" evidence="6"/>
<dbReference type="CDD" id="cd07011">
    <property type="entry name" value="cupin_PMI_type_I_N"/>
    <property type="match status" value="1"/>
</dbReference>
<dbReference type="GO" id="GO:0005975">
    <property type="term" value="P:carbohydrate metabolic process"/>
    <property type="evidence" value="ECO:0007669"/>
    <property type="project" value="InterPro"/>
</dbReference>
<feature type="compositionally biased region" description="Basic and acidic residues" evidence="13">
    <location>
        <begin position="107"/>
        <end position="127"/>
    </location>
</feature>
<feature type="region of interest" description="Disordered" evidence="13">
    <location>
        <begin position="262"/>
        <end position="287"/>
    </location>
</feature>
<dbReference type="VEuPathDB" id="FungiDB:F9C07_4859"/>
<dbReference type="VEuPathDB" id="FungiDB:AFLA_007061"/>
<feature type="region of interest" description="Disordered" evidence="13">
    <location>
        <begin position="29"/>
        <end position="130"/>
    </location>
</feature>
<dbReference type="PANTHER" id="PTHR10309">
    <property type="entry name" value="MANNOSE-6-PHOSPHATE ISOMERASE"/>
    <property type="match status" value="1"/>
</dbReference>
<dbReference type="UniPathway" id="UPA00126">
    <property type="reaction ID" value="UER00423"/>
</dbReference>
<protein>
    <recommendedName>
        <fullName evidence="7">Mannose-6-phosphate isomerase</fullName>
        <ecNumber evidence="6">5.3.1.8</ecNumber>
    </recommendedName>
    <alternativeName>
        <fullName evidence="11">Phosphohexomutase</fullName>
    </alternativeName>
    <alternativeName>
        <fullName evidence="12">Phosphomannose isomerase</fullName>
    </alternativeName>
</protein>
<dbReference type="InterPro" id="IPR014710">
    <property type="entry name" value="RmlC-like_jellyroll"/>
</dbReference>
<feature type="compositionally biased region" description="Polar residues" evidence="13">
    <location>
        <begin position="74"/>
        <end position="93"/>
    </location>
</feature>